<protein>
    <recommendedName>
        <fullName evidence="4">Pancreatic trypsin inhibitor</fullName>
    </recommendedName>
</protein>
<proteinExistence type="predicted"/>
<dbReference type="EMBL" id="GFPF01002473">
    <property type="protein sequence ID" value="MAA13619.1"/>
    <property type="molecule type" value="Transcribed_RNA"/>
</dbReference>
<evidence type="ECO:0000313" key="3">
    <source>
        <dbReference type="EMBL" id="MAA13619.1"/>
    </source>
</evidence>
<evidence type="ECO:0000256" key="1">
    <source>
        <dbReference type="SAM" id="MobiDB-lite"/>
    </source>
</evidence>
<feature type="signal peptide" evidence="2">
    <location>
        <begin position="1"/>
        <end position="22"/>
    </location>
</feature>
<organism evidence="3">
    <name type="scientific">Rhipicephalus zambeziensis</name>
    <dbReference type="NCBI Taxonomy" id="60191"/>
    <lineage>
        <taxon>Eukaryota</taxon>
        <taxon>Metazoa</taxon>
        <taxon>Ecdysozoa</taxon>
        <taxon>Arthropoda</taxon>
        <taxon>Chelicerata</taxon>
        <taxon>Arachnida</taxon>
        <taxon>Acari</taxon>
        <taxon>Parasitiformes</taxon>
        <taxon>Ixodida</taxon>
        <taxon>Ixodoidea</taxon>
        <taxon>Ixodidae</taxon>
        <taxon>Rhipicephalinae</taxon>
        <taxon>Rhipicephalus</taxon>
        <taxon>Rhipicephalus</taxon>
    </lineage>
</organism>
<evidence type="ECO:0008006" key="4">
    <source>
        <dbReference type="Google" id="ProtNLM"/>
    </source>
</evidence>
<feature type="chain" id="PRO_5012850018" description="Pancreatic trypsin inhibitor" evidence="2">
    <location>
        <begin position="23"/>
        <end position="86"/>
    </location>
</feature>
<keyword evidence="2" id="KW-0732">Signal</keyword>
<accession>A0A224YD38</accession>
<feature type="region of interest" description="Disordered" evidence="1">
    <location>
        <begin position="22"/>
        <end position="66"/>
    </location>
</feature>
<evidence type="ECO:0000256" key="2">
    <source>
        <dbReference type="SAM" id="SignalP"/>
    </source>
</evidence>
<name>A0A224YD38_9ACAR</name>
<sequence length="86" mass="9247">MRLLQYPILACLLICMIAGDEGDENHPRPGSPRKPMPQNMRRGTPAGKRSPVAKNPGGHGGGPIMKIRIPVNPSIFLSVGTKAECF</sequence>
<reference evidence="3" key="1">
    <citation type="journal article" date="2017" name="Parasit. Vectors">
        <title>Sialotranscriptomics of Rhipicephalus zambeziensis reveals intricate expression profiles of secretory proteins and suggests tight temporal transcriptional regulation during blood-feeding.</title>
        <authorList>
            <person name="de Castro M.H."/>
            <person name="de Klerk D."/>
            <person name="Pienaar R."/>
            <person name="Rees D.J.G."/>
            <person name="Mans B.J."/>
        </authorList>
    </citation>
    <scope>NUCLEOTIDE SEQUENCE</scope>
    <source>
        <tissue evidence="3">Salivary glands</tissue>
    </source>
</reference>
<dbReference type="AlphaFoldDB" id="A0A224YD38"/>